<dbReference type="GO" id="GO:0001578">
    <property type="term" value="P:microtubule bundle formation"/>
    <property type="evidence" value="ECO:0007669"/>
    <property type="project" value="TreeGrafter"/>
</dbReference>
<feature type="compositionally biased region" description="Low complexity" evidence="5">
    <location>
        <begin position="652"/>
        <end position="668"/>
    </location>
</feature>
<accession>A0A5C6N3X7</accession>
<evidence type="ECO:0000256" key="4">
    <source>
        <dbReference type="ARBA" id="ARBA00038441"/>
    </source>
</evidence>
<evidence type="ECO:0000313" key="9">
    <source>
        <dbReference type="Proteomes" id="UP000324091"/>
    </source>
</evidence>
<dbReference type="PANTHER" id="PTHR46756:SF25">
    <property type="entry name" value="GAS2-LIKE PROTEIN 1"/>
    <property type="match status" value="1"/>
</dbReference>
<feature type="compositionally biased region" description="Basic and acidic residues" evidence="5">
    <location>
        <begin position="1030"/>
        <end position="1039"/>
    </location>
</feature>
<feature type="region of interest" description="Disordered" evidence="5">
    <location>
        <begin position="542"/>
        <end position="757"/>
    </location>
</feature>
<proteinExistence type="inferred from homology"/>
<dbReference type="CDD" id="cd21268">
    <property type="entry name" value="CH_GAS2L1_2"/>
    <property type="match status" value="1"/>
</dbReference>
<keyword evidence="9" id="KW-1185">Reference proteome</keyword>
<dbReference type="Gene3D" id="3.30.920.20">
    <property type="entry name" value="Gas2-like domain"/>
    <property type="match status" value="1"/>
</dbReference>
<dbReference type="AlphaFoldDB" id="A0A5C6N3X7"/>
<feature type="domain" description="GAR" evidence="7">
    <location>
        <begin position="336"/>
        <end position="408"/>
    </location>
</feature>
<feature type="region of interest" description="Disordered" evidence="5">
    <location>
        <begin position="420"/>
        <end position="460"/>
    </location>
</feature>
<feature type="compositionally biased region" description="Basic and acidic residues" evidence="5">
    <location>
        <begin position="199"/>
        <end position="208"/>
    </location>
</feature>
<dbReference type="InterPro" id="IPR036872">
    <property type="entry name" value="CH_dom_sf"/>
</dbReference>
<evidence type="ECO:0000256" key="3">
    <source>
        <dbReference type="ARBA" id="ARBA00023212"/>
    </source>
</evidence>
<feature type="region of interest" description="Disordered" evidence="5">
    <location>
        <begin position="1113"/>
        <end position="1139"/>
    </location>
</feature>
<keyword evidence="3" id="KW-0206">Cytoskeleton</keyword>
<dbReference type="InterPro" id="IPR003108">
    <property type="entry name" value="GAR_dom"/>
</dbReference>
<dbReference type="SMART" id="SM00033">
    <property type="entry name" value="CH"/>
    <property type="match status" value="1"/>
</dbReference>
<feature type="compositionally biased region" description="Low complexity" evidence="5">
    <location>
        <begin position="983"/>
        <end position="1008"/>
    </location>
</feature>
<comment type="subcellular location">
    <subcellularLocation>
        <location evidence="1">Cytoplasm</location>
        <location evidence="1">Cytoskeleton</location>
    </subcellularLocation>
</comment>
<feature type="region of interest" description="Disordered" evidence="5">
    <location>
        <begin position="787"/>
        <end position="823"/>
    </location>
</feature>
<dbReference type="InterPro" id="IPR036534">
    <property type="entry name" value="GAR_dom_sf"/>
</dbReference>
<comment type="caution">
    <text evidence="8">The sequence shown here is derived from an EMBL/GenBank/DDBJ whole genome shotgun (WGS) entry which is preliminary data.</text>
</comment>
<evidence type="ECO:0000256" key="5">
    <source>
        <dbReference type="SAM" id="MobiDB-lite"/>
    </source>
</evidence>
<dbReference type="PROSITE" id="PS50021">
    <property type="entry name" value="CH"/>
    <property type="match status" value="1"/>
</dbReference>
<feature type="compositionally biased region" description="Polar residues" evidence="5">
    <location>
        <begin position="587"/>
        <end position="598"/>
    </location>
</feature>
<evidence type="ECO:0000259" key="6">
    <source>
        <dbReference type="PROSITE" id="PS50021"/>
    </source>
</evidence>
<dbReference type="PROSITE" id="PS51460">
    <property type="entry name" value="GAR"/>
    <property type="match status" value="1"/>
</dbReference>
<dbReference type="GO" id="GO:0035371">
    <property type="term" value="C:microtubule plus-end"/>
    <property type="evidence" value="ECO:0007669"/>
    <property type="project" value="TreeGrafter"/>
</dbReference>
<dbReference type="GO" id="GO:0008017">
    <property type="term" value="F:microtubule binding"/>
    <property type="evidence" value="ECO:0007669"/>
    <property type="project" value="InterPro"/>
</dbReference>
<evidence type="ECO:0000256" key="2">
    <source>
        <dbReference type="ARBA" id="ARBA00022490"/>
    </source>
</evidence>
<evidence type="ECO:0000259" key="7">
    <source>
        <dbReference type="PROSITE" id="PS51460"/>
    </source>
</evidence>
<dbReference type="PANTHER" id="PTHR46756">
    <property type="entry name" value="TRANSGELIN"/>
    <property type="match status" value="1"/>
</dbReference>
<name>A0A5C6N3X7_9TELE</name>
<dbReference type="SUPFAM" id="SSF47576">
    <property type="entry name" value="Calponin-homology domain, CH-domain"/>
    <property type="match status" value="1"/>
</dbReference>
<feature type="compositionally biased region" description="Low complexity" evidence="5">
    <location>
        <begin position="800"/>
        <end position="819"/>
    </location>
</feature>
<dbReference type="GO" id="GO:0051764">
    <property type="term" value="P:actin crosslink formation"/>
    <property type="evidence" value="ECO:0007669"/>
    <property type="project" value="TreeGrafter"/>
</dbReference>
<comment type="similarity">
    <text evidence="4">Belongs to the GAS2 family.</text>
</comment>
<dbReference type="Pfam" id="PF02187">
    <property type="entry name" value="GAS2"/>
    <property type="match status" value="1"/>
</dbReference>
<evidence type="ECO:0000256" key="1">
    <source>
        <dbReference type="ARBA" id="ARBA00004245"/>
    </source>
</evidence>
<feature type="region of interest" description="Disordered" evidence="5">
    <location>
        <begin position="182"/>
        <end position="219"/>
    </location>
</feature>
<dbReference type="GO" id="GO:1904825">
    <property type="term" value="P:protein localization to microtubule plus-end"/>
    <property type="evidence" value="ECO:0007669"/>
    <property type="project" value="TreeGrafter"/>
</dbReference>
<dbReference type="Proteomes" id="UP000324091">
    <property type="component" value="Chromosome 5"/>
</dbReference>
<dbReference type="InterPro" id="IPR001715">
    <property type="entry name" value="CH_dom"/>
</dbReference>
<feature type="compositionally biased region" description="Polar residues" evidence="5">
    <location>
        <begin position="640"/>
        <end position="651"/>
    </location>
</feature>
<gene>
    <name evidence="8" type="ORF">D4764_05G0005170</name>
</gene>
<dbReference type="Pfam" id="PF00307">
    <property type="entry name" value="CH"/>
    <property type="match status" value="1"/>
</dbReference>
<dbReference type="GO" id="GO:0008093">
    <property type="term" value="F:cytoskeletal anchor activity"/>
    <property type="evidence" value="ECO:0007669"/>
    <property type="project" value="TreeGrafter"/>
</dbReference>
<protein>
    <submittedName>
        <fullName evidence="8">GAS2-like protein 1</fullName>
    </submittedName>
</protein>
<feature type="compositionally biased region" description="Pro residues" evidence="5">
    <location>
        <begin position="965"/>
        <end position="977"/>
    </location>
</feature>
<dbReference type="GO" id="GO:0031110">
    <property type="term" value="P:regulation of microtubule polymerization or depolymerization"/>
    <property type="evidence" value="ECO:0007669"/>
    <property type="project" value="TreeGrafter"/>
</dbReference>
<dbReference type="GO" id="GO:0051015">
    <property type="term" value="F:actin filament binding"/>
    <property type="evidence" value="ECO:0007669"/>
    <property type="project" value="TreeGrafter"/>
</dbReference>
<feature type="domain" description="Calponin-homology (CH)" evidence="6">
    <location>
        <begin position="26"/>
        <end position="154"/>
    </location>
</feature>
<dbReference type="GO" id="GO:0005884">
    <property type="term" value="C:actin filament"/>
    <property type="evidence" value="ECO:0007669"/>
    <property type="project" value="TreeGrafter"/>
</dbReference>
<dbReference type="GO" id="GO:0001725">
    <property type="term" value="C:stress fiber"/>
    <property type="evidence" value="ECO:0007669"/>
    <property type="project" value="TreeGrafter"/>
</dbReference>
<reference evidence="8 9" key="1">
    <citation type="submission" date="2019-04" db="EMBL/GenBank/DDBJ databases">
        <title>Chromosome genome assembly for Takifugu flavidus.</title>
        <authorList>
            <person name="Xiao S."/>
        </authorList>
    </citation>
    <scope>NUCLEOTIDE SEQUENCE [LARGE SCALE GENOMIC DNA]</scope>
    <source>
        <strain evidence="8">HTHZ2018</strain>
        <tissue evidence="8">Muscle</tissue>
    </source>
</reference>
<sequence length="1139" mass="125050">MADQSNIQSAASKSIRPFKSSEEYLYAMKEDLAEWLNTLYDLDITADTFMDALETGCALCRHANNVNRAAQDFQLEYPEAAHAMKVPSKDVVFQSRNVVSGSFLARDNVSNFISWCRQELWIKDVLMFETNDLVERCNEKNFVLCLLEVARRGSKFGMLAPMLIQLEEEIEEEIRDQECQRIDTEVPPEQSPPSSRRFSGKESRKHVEDEGEPDPEPFIWPQKRVLCDMRNLDELGVNKGKETQGAVPRVTLLYTLLDLTGVDAALGWRATVESELECKNPGRFIKGPVNSQREALLTAAAAPAPSPKSKPSWERRPADITTTLGLFTELRTCRTSRILTRLQPVREILGQCSCPAQFPMIKVSEGKYKVGDSSALIFIRVLRTHVMVRVGGGWDTLEHYLDKHDPCRCAAFAHRYHQAKASGQGQGGHSKSSSAHSSRSTSPVPPHALDDPETHPAPLSLTPGHTVPCFLSHRVTARNLATLIRSGIRRQCCRCHDVCLEIVTPLQPLLREEAEEAEEAEEVEDGTPSVVLHGALVMSQSRERSALAPVLKPNPPQGSSDGSRTSRTERGRSLGNDGPRRFHAPRSHSQSKLSTRANDASLGPASCFKDPQPPPSDRKEDLRAKQAPPASPRLGGGFSKRQSSSCTNSPIKGTNNNNSSPSKKTITTPRPPAPRPPTTGKNRLLPPVTSGGRRSPHSTPRNSYHHPTRSARTLQGPRSIGRGQPRNWAGPEHQESEEEDVTPGFQMLPTIDPQREQDLYRSFEAEFLANSQQARGVLSRVPAGAIQQGSLTSSGPAPANSNVTDSAYSSSNSSTSSLNVGAKMGTLPDLRESKRTNPNHLPLDDPLHVLYGNSLGGTHHFVQGEQWSECRGGLKKLPAISSSMEERELSSYLSESDLMNQTPSKPAVDCRNMNGDHEILTAKVGITNDEGKLDWRTEHSGDIPLENHQKILTYDIDNCDGSDDLPPPEACPSPVPFPRSEDCSFQDSSSESSSMCFSLSESYSESPQPSSPVANGDAHGEAPSAKKGQKKGDKLDSLAKPKPRAKIRPRIDNWPENCPTRIPTPVSYRDLQVHEALSPSCTPPLSPQCSRSSARTTTCKILHPVFADMIHPQTRSPALGNKDRSYPGKSGSLGTDAWL</sequence>
<organism evidence="8 9">
    <name type="scientific">Takifugu flavidus</name>
    <name type="common">sansaifugu</name>
    <dbReference type="NCBI Taxonomy" id="433684"/>
    <lineage>
        <taxon>Eukaryota</taxon>
        <taxon>Metazoa</taxon>
        <taxon>Chordata</taxon>
        <taxon>Craniata</taxon>
        <taxon>Vertebrata</taxon>
        <taxon>Euteleostomi</taxon>
        <taxon>Actinopterygii</taxon>
        <taxon>Neopterygii</taxon>
        <taxon>Teleostei</taxon>
        <taxon>Neoteleostei</taxon>
        <taxon>Acanthomorphata</taxon>
        <taxon>Eupercaria</taxon>
        <taxon>Tetraodontiformes</taxon>
        <taxon>Tetradontoidea</taxon>
        <taxon>Tetraodontidae</taxon>
        <taxon>Takifugu</taxon>
    </lineage>
</organism>
<dbReference type="Gene3D" id="1.10.418.10">
    <property type="entry name" value="Calponin-like domain"/>
    <property type="match status" value="1"/>
</dbReference>
<feature type="region of interest" description="Disordered" evidence="5">
    <location>
        <begin position="958"/>
        <end position="1058"/>
    </location>
</feature>
<evidence type="ECO:0000313" key="8">
    <source>
        <dbReference type="EMBL" id="TWW60427.1"/>
    </source>
</evidence>
<dbReference type="SUPFAM" id="SSF143575">
    <property type="entry name" value="GAS2 domain-like"/>
    <property type="match status" value="1"/>
</dbReference>
<dbReference type="EMBL" id="RHFK02000018">
    <property type="protein sequence ID" value="TWW60427.1"/>
    <property type="molecule type" value="Genomic_DNA"/>
</dbReference>
<dbReference type="SMART" id="SM00243">
    <property type="entry name" value="GAS2"/>
    <property type="match status" value="1"/>
</dbReference>
<feature type="compositionally biased region" description="Low complexity" evidence="5">
    <location>
        <begin position="420"/>
        <end position="438"/>
    </location>
</feature>
<dbReference type="GO" id="GO:0005737">
    <property type="term" value="C:cytoplasm"/>
    <property type="evidence" value="ECO:0007669"/>
    <property type="project" value="TreeGrafter"/>
</dbReference>
<keyword evidence="2" id="KW-0963">Cytoplasm</keyword>